<reference evidence="2 3" key="1">
    <citation type="submission" date="2019-05" db="EMBL/GenBank/DDBJ databases">
        <title>Genome of Alcanivorax gelatiniphagus, an oil degrading marine bacteria.</title>
        <authorList>
            <person name="Kwon K.K."/>
        </authorList>
    </citation>
    <scope>NUCLEOTIDE SEQUENCE [LARGE SCALE GENOMIC DNA]</scope>
    <source>
        <strain evidence="2 3">MEBiC 08158</strain>
    </source>
</reference>
<evidence type="ECO:0000313" key="2">
    <source>
        <dbReference type="EMBL" id="TMW11111.1"/>
    </source>
</evidence>
<dbReference type="PROSITE" id="PS50851">
    <property type="entry name" value="CHEW"/>
    <property type="match status" value="1"/>
</dbReference>
<dbReference type="SUPFAM" id="SSF50341">
    <property type="entry name" value="CheW-like"/>
    <property type="match status" value="1"/>
</dbReference>
<evidence type="ECO:0000259" key="1">
    <source>
        <dbReference type="PROSITE" id="PS50851"/>
    </source>
</evidence>
<gene>
    <name evidence="2" type="ORF">FGS76_16020</name>
</gene>
<dbReference type="Proteomes" id="UP000739180">
    <property type="component" value="Unassembled WGS sequence"/>
</dbReference>
<dbReference type="InterPro" id="IPR002545">
    <property type="entry name" value="CheW-lke_dom"/>
</dbReference>
<dbReference type="EMBL" id="VCQT01000045">
    <property type="protein sequence ID" value="TMW11111.1"/>
    <property type="molecule type" value="Genomic_DNA"/>
</dbReference>
<name>A0ABY2XHG2_9GAMM</name>
<protein>
    <submittedName>
        <fullName evidence="2">Chemotaxis protein CheW</fullName>
    </submittedName>
</protein>
<sequence>MERSEAPIPDDIPSLLIPMKGRPWLIPNIVVAEVITLRQPDRPGHGPEWLLGWINWREQDLPLISFEKLNDSGPVTIGPEARIAVINTVTGQSRFYAVVVQGIPRLLRVNKGDPVEEPGDTGPAEALYVQVGGDLAVIPDLDAVERAVAGLNS</sequence>
<comment type="caution">
    <text evidence="2">The sequence shown here is derived from an EMBL/GenBank/DDBJ whole genome shotgun (WGS) entry which is preliminary data.</text>
</comment>
<dbReference type="InterPro" id="IPR036061">
    <property type="entry name" value="CheW-like_dom_sf"/>
</dbReference>
<accession>A0ABY2XHG2</accession>
<organism evidence="2 3">
    <name type="scientific">Alloalcanivorax gelatiniphagus</name>
    <dbReference type="NCBI Taxonomy" id="1194167"/>
    <lineage>
        <taxon>Bacteria</taxon>
        <taxon>Pseudomonadati</taxon>
        <taxon>Pseudomonadota</taxon>
        <taxon>Gammaproteobacteria</taxon>
        <taxon>Oceanospirillales</taxon>
        <taxon>Alcanivoracaceae</taxon>
        <taxon>Alloalcanivorax</taxon>
    </lineage>
</organism>
<evidence type="ECO:0000313" key="3">
    <source>
        <dbReference type="Proteomes" id="UP000739180"/>
    </source>
</evidence>
<dbReference type="Pfam" id="PF01584">
    <property type="entry name" value="CheW"/>
    <property type="match status" value="1"/>
</dbReference>
<keyword evidence="3" id="KW-1185">Reference proteome</keyword>
<feature type="domain" description="CheW-like" evidence="1">
    <location>
        <begin position="11"/>
        <end position="150"/>
    </location>
</feature>
<proteinExistence type="predicted"/>
<dbReference type="Gene3D" id="2.40.50.180">
    <property type="entry name" value="CheA-289, Domain 4"/>
    <property type="match status" value="1"/>
</dbReference>